<accession>S9U334</accession>
<comment type="caution">
    <text evidence="1">The sequence shown here is derived from an EMBL/GenBank/DDBJ whole genome shotgun (WGS) entry which is preliminary data.</text>
</comment>
<evidence type="ECO:0000313" key="2">
    <source>
        <dbReference type="Proteomes" id="UP000015354"/>
    </source>
</evidence>
<reference evidence="1 2" key="1">
    <citation type="journal article" date="2013" name="PLoS ONE">
        <title>Predicting the Proteins of Angomonas deanei, Strigomonas culicis and Their Respective Endosymbionts Reveals New Aspects of the Trypanosomatidae Family.</title>
        <authorList>
            <person name="Motta M.C."/>
            <person name="Martins A.C."/>
            <person name="de Souza S.S."/>
            <person name="Catta-Preta C.M."/>
            <person name="Silva R."/>
            <person name="Klein C.C."/>
            <person name="de Almeida L.G."/>
            <person name="de Lima Cunha O."/>
            <person name="Ciapina L.P."/>
            <person name="Brocchi M."/>
            <person name="Colabardini A.C."/>
            <person name="de Araujo Lima B."/>
            <person name="Machado C.R."/>
            <person name="de Almeida Soares C.M."/>
            <person name="Probst C.M."/>
            <person name="de Menezes C.B."/>
            <person name="Thompson C.E."/>
            <person name="Bartholomeu D.C."/>
            <person name="Gradia D.F."/>
            <person name="Pavoni D.P."/>
            <person name="Grisard E.C."/>
            <person name="Fantinatti-Garboggini F."/>
            <person name="Marchini F.K."/>
            <person name="Rodrigues-Luiz G.F."/>
            <person name="Wagner G."/>
            <person name="Goldman G.H."/>
            <person name="Fietto J.L."/>
            <person name="Elias M.C."/>
            <person name="Goldman M.H."/>
            <person name="Sagot M.F."/>
            <person name="Pereira M."/>
            <person name="Stoco P.H."/>
            <person name="de Mendonca-Neto R.P."/>
            <person name="Teixeira S.M."/>
            <person name="Maciel T.E."/>
            <person name="de Oliveira Mendes T.A."/>
            <person name="Urmenyi T.P."/>
            <person name="de Souza W."/>
            <person name="Schenkman S."/>
            <person name="de Vasconcelos A.T."/>
        </authorList>
    </citation>
    <scope>NUCLEOTIDE SEQUENCE [LARGE SCALE GENOMIC DNA]</scope>
</reference>
<protein>
    <submittedName>
        <fullName evidence="1">Uncharacterized protein</fullName>
    </submittedName>
</protein>
<name>S9U334_9TRYP</name>
<keyword evidence="2" id="KW-1185">Reference proteome</keyword>
<dbReference type="AlphaFoldDB" id="S9U334"/>
<sequence>MHTPPAADPAAPSLRQPLRPVPVVLEVPQLPPELAVEVWVGEIRVAQLRTGVGVVRLAGRHHGHAQVKSLVLRVRVREALEAQPWIRLLARLVCLAVHVDVPEGLLVLHAVEEAHDEPETDQPGEPIRRERLMEVLVGALLPVGVQLPMPVAPVFPRELGRRLHLGEVVERVAVARRLVRRRRHHIRGNDDAAVLINLVQRVGVKVRDVLDVVEPGRIPAHHLAPGPAPVAGRTCCPACAQSSCPSRVRCAHRSRCGPGRQVS</sequence>
<proteinExistence type="predicted"/>
<gene>
    <name evidence="1" type="ORF">STCU_07827</name>
</gene>
<dbReference type="Proteomes" id="UP000015354">
    <property type="component" value="Unassembled WGS sequence"/>
</dbReference>
<dbReference type="EMBL" id="ATMH01007827">
    <property type="protein sequence ID" value="EPY23184.1"/>
    <property type="molecule type" value="Genomic_DNA"/>
</dbReference>
<organism evidence="1 2">
    <name type="scientific">Strigomonas culicis</name>
    <dbReference type="NCBI Taxonomy" id="28005"/>
    <lineage>
        <taxon>Eukaryota</taxon>
        <taxon>Discoba</taxon>
        <taxon>Euglenozoa</taxon>
        <taxon>Kinetoplastea</taxon>
        <taxon>Metakinetoplastina</taxon>
        <taxon>Trypanosomatida</taxon>
        <taxon>Trypanosomatidae</taxon>
        <taxon>Strigomonadinae</taxon>
        <taxon>Strigomonas</taxon>
    </lineage>
</organism>
<evidence type="ECO:0000313" key="1">
    <source>
        <dbReference type="EMBL" id="EPY23184.1"/>
    </source>
</evidence>